<dbReference type="GO" id="GO:0000160">
    <property type="term" value="P:phosphorelay signal transduction system"/>
    <property type="evidence" value="ECO:0007669"/>
    <property type="project" value="UniProtKB-KW"/>
</dbReference>
<reference evidence="8 9" key="1">
    <citation type="submission" date="2018-09" db="EMBL/GenBank/DDBJ databases">
        <title>A high-quality reference genome of wild soybean provides a powerful tool to mine soybean genomes.</title>
        <authorList>
            <person name="Xie M."/>
            <person name="Chung C.Y.L."/>
            <person name="Li M.-W."/>
            <person name="Wong F.-L."/>
            <person name="Chan T.-F."/>
            <person name="Lam H.-M."/>
        </authorList>
    </citation>
    <scope>NUCLEOTIDE SEQUENCE [LARGE SCALE GENOMIC DNA]</scope>
    <source>
        <strain evidence="9">cv. W05</strain>
        <tissue evidence="8">Hypocotyl of etiolated seedlings</tissue>
    </source>
</reference>
<organism evidence="8 9">
    <name type="scientific">Glycine soja</name>
    <name type="common">Wild soybean</name>
    <dbReference type="NCBI Taxonomy" id="3848"/>
    <lineage>
        <taxon>Eukaryota</taxon>
        <taxon>Viridiplantae</taxon>
        <taxon>Streptophyta</taxon>
        <taxon>Embryophyta</taxon>
        <taxon>Tracheophyta</taxon>
        <taxon>Spermatophyta</taxon>
        <taxon>Magnoliopsida</taxon>
        <taxon>eudicotyledons</taxon>
        <taxon>Gunneridae</taxon>
        <taxon>Pentapetalae</taxon>
        <taxon>rosids</taxon>
        <taxon>fabids</taxon>
        <taxon>Fabales</taxon>
        <taxon>Fabaceae</taxon>
        <taxon>Papilionoideae</taxon>
        <taxon>50 kb inversion clade</taxon>
        <taxon>NPAAA clade</taxon>
        <taxon>indigoferoid/millettioid clade</taxon>
        <taxon>Phaseoleae</taxon>
        <taxon>Glycine</taxon>
        <taxon>Glycine subgen. Soja</taxon>
    </lineage>
</organism>
<dbReference type="GO" id="GO:0005634">
    <property type="term" value="C:nucleus"/>
    <property type="evidence" value="ECO:0007669"/>
    <property type="project" value="UniProtKB-SubCell"/>
</dbReference>
<dbReference type="InterPro" id="IPR011006">
    <property type="entry name" value="CheY-like_superfamily"/>
</dbReference>
<evidence type="ECO:0000256" key="4">
    <source>
        <dbReference type="ARBA" id="ARBA00023163"/>
    </source>
</evidence>
<feature type="domain" description="Response regulatory" evidence="7">
    <location>
        <begin position="1"/>
        <end position="62"/>
    </location>
</feature>
<dbReference type="NCBIfam" id="TIGR01557">
    <property type="entry name" value="myb_SHAQKYF"/>
    <property type="match status" value="1"/>
</dbReference>
<proteinExistence type="predicted"/>
<keyword evidence="4" id="KW-0804">Transcription</keyword>
<keyword evidence="2" id="KW-0902">Two-component regulatory system</keyword>
<dbReference type="SUPFAM" id="SSF52172">
    <property type="entry name" value="CheY-like"/>
    <property type="match status" value="1"/>
</dbReference>
<dbReference type="Pfam" id="PF00072">
    <property type="entry name" value="Response_reg"/>
    <property type="match status" value="1"/>
</dbReference>
<evidence type="ECO:0000256" key="6">
    <source>
        <dbReference type="PROSITE-ProRule" id="PRU00169"/>
    </source>
</evidence>
<dbReference type="FunFam" id="1.10.10.60:FF:000007">
    <property type="entry name" value="Two-component response regulator"/>
    <property type="match status" value="1"/>
</dbReference>
<evidence type="ECO:0000259" key="7">
    <source>
        <dbReference type="PROSITE" id="PS50110"/>
    </source>
</evidence>
<dbReference type="Gene3D" id="3.40.50.2300">
    <property type="match status" value="1"/>
</dbReference>
<dbReference type="GO" id="GO:0003677">
    <property type="term" value="F:DNA binding"/>
    <property type="evidence" value="ECO:0007669"/>
    <property type="project" value="InterPro"/>
</dbReference>
<comment type="subcellular location">
    <subcellularLocation>
        <location evidence="1">Nucleus</location>
    </subcellularLocation>
</comment>
<accession>A0A445FCB6</accession>
<comment type="caution">
    <text evidence="8">The sequence shown here is derived from an EMBL/GenBank/DDBJ whole genome shotgun (WGS) entry which is preliminary data.</text>
</comment>
<protein>
    <submittedName>
        <fullName evidence="8">Two-component response regulator ARR2</fullName>
    </submittedName>
</protein>
<evidence type="ECO:0000313" key="8">
    <source>
        <dbReference type="EMBL" id="RZB46488.1"/>
    </source>
</evidence>
<dbReference type="AlphaFoldDB" id="A0A445FCB6"/>
<dbReference type="PANTHER" id="PTHR43874">
    <property type="entry name" value="TWO-COMPONENT RESPONSE REGULATOR"/>
    <property type="match status" value="1"/>
</dbReference>
<evidence type="ECO:0000256" key="1">
    <source>
        <dbReference type="ARBA" id="ARBA00004123"/>
    </source>
</evidence>
<gene>
    <name evidence="8" type="ORF">D0Y65_050493</name>
</gene>
<dbReference type="InterPro" id="IPR001005">
    <property type="entry name" value="SANT/Myb"/>
</dbReference>
<comment type="caution">
    <text evidence="6">Lacks conserved residue(s) required for the propagation of feature annotation.</text>
</comment>
<dbReference type="PROSITE" id="PS50110">
    <property type="entry name" value="RESPONSE_REGULATORY"/>
    <property type="match status" value="1"/>
</dbReference>
<dbReference type="InterPro" id="IPR001789">
    <property type="entry name" value="Sig_transdc_resp-reg_receiver"/>
</dbReference>
<dbReference type="PANTHER" id="PTHR43874:SF206">
    <property type="entry name" value="RESPONSE REGULATOR RECEIVER DOMAIN PROTEIN"/>
    <property type="match status" value="1"/>
</dbReference>
<dbReference type="Proteomes" id="UP000289340">
    <property type="component" value="Chromosome 19"/>
</dbReference>
<evidence type="ECO:0000256" key="3">
    <source>
        <dbReference type="ARBA" id="ARBA00023015"/>
    </source>
</evidence>
<evidence type="ECO:0000256" key="2">
    <source>
        <dbReference type="ARBA" id="ARBA00023012"/>
    </source>
</evidence>
<dbReference type="InterPro" id="IPR009057">
    <property type="entry name" value="Homeodomain-like_sf"/>
</dbReference>
<evidence type="ECO:0000313" key="9">
    <source>
        <dbReference type="Proteomes" id="UP000289340"/>
    </source>
</evidence>
<sequence>MPNMDGFQFLHRVGKEINVPVIMMSHDDATSALMKAVTHGASDYWIKPLHQNQFRILRKLVARKLRIENNPPRKDNSDFASFIVDATMSVPKKRSSNSKEFDFYESDDCYAPPAKEHRVVWSEELHQEFVNAVMQIGLDKAEPKRILEVINIPGLTKENVASHLQKHRLYLKRSSGMTLQQNGMPFPNTISGITESNIVFRLFKMRFSGMTLHVYRRVVCYSDSTLDIDDLVLNSFHQFHLFSNEIFRI</sequence>
<name>A0A445FCB6_GLYSO</name>
<evidence type="ECO:0000256" key="5">
    <source>
        <dbReference type="ARBA" id="ARBA00023242"/>
    </source>
</evidence>
<dbReference type="GO" id="GO:0009736">
    <property type="term" value="P:cytokinin-activated signaling pathway"/>
    <property type="evidence" value="ECO:0007669"/>
    <property type="project" value="InterPro"/>
</dbReference>
<dbReference type="Gramene" id="XM_028362187.1">
    <property type="protein sequence ID" value="XP_028217988.1"/>
    <property type="gene ID" value="LOC114399957"/>
</dbReference>
<dbReference type="SUPFAM" id="SSF46689">
    <property type="entry name" value="Homeodomain-like"/>
    <property type="match status" value="1"/>
</dbReference>
<dbReference type="InterPro" id="IPR006447">
    <property type="entry name" value="Myb_dom_plants"/>
</dbReference>
<dbReference type="Gene3D" id="1.10.10.60">
    <property type="entry name" value="Homeodomain-like"/>
    <property type="match status" value="1"/>
</dbReference>
<keyword evidence="3" id="KW-0805">Transcription regulation</keyword>
<keyword evidence="5" id="KW-0539">Nucleus</keyword>
<dbReference type="Pfam" id="PF00249">
    <property type="entry name" value="Myb_DNA-binding"/>
    <property type="match status" value="1"/>
</dbReference>
<keyword evidence="9" id="KW-1185">Reference proteome</keyword>
<dbReference type="InterPro" id="IPR045279">
    <property type="entry name" value="ARR-like"/>
</dbReference>
<dbReference type="SMR" id="A0A445FCB6"/>
<dbReference type="EMBL" id="QZWG01000019">
    <property type="protein sequence ID" value="RZB46488.1"/>
    <property type="molecule type" value="Genomic_DNA"/>
</dbReference>